<protein>
    <submittedName>
        <fullName evidence="3">Pimeloyl-ACP methyl ester carboxylesterase</fullName>
    </submittedName>
</protein>
<dbReference type="Proteomes" id="UP000199477">
    <property type="component" value="Unassembled WGS sequence"/>
</dbReference>
<dbReference type="RefSeq" id="WP_051548275.1">
    <property type="nucleotide sequence ID" value="NZ_FONH01000004.1"/>
</dbReference>
<keyword evidence="1" id="KW-0378">Hydrolase</keyword>
<feature type="domain" description="AB hydrolase-1" evidence="2">
    <location>
        <begin position="36"/>
        <end position="266"/>
    </location>
</feature>
<dbReference type="PRINTS" id="PR00412">
    <property type="entry name" value="EPOXHYDRLASE"/>
</dbReference>
<dbReference type="InterPro" id="IPR000073">
    <property type="entry name" value="AB_hydrolase_1"/>
</dbReference>
<dbReference type="PRINTS" id="PR00111">
    <property type="entry name" value="ABHYDROLASE"/>
</dbReference>
<dbReference type="EMBL" id="FONH01000004">
    <property type="protein sequence ID" value="SFE85929.1"/>
    <property type="molecule type" value="Genomic_DNA"/>
</dbReference>
<evidence type="ECO:0000259" key="2">
    <source>
        <dbReference type="Pfam" id="PF00561"/>
    </source>
</evidence>
<evidence type="ECO:0000256" key="1">
    <source>
        <dbReference type="ARBA" id="ARBA00022801"/>
    </source>
</evidence>
<dbReference type="InterPro" id="IPR029058">
    <property type="entry name" value="AB_hydrolase_fold"/>
</dbReference>
<dbReference type="InterPro" id="IPR000639">
    <property type="entry name" value="Epox_hydrolase-like"/>
</dbReference>
<evidence type="ECO:0000313" key="4">
    <source>
        <dbReference type="Proteomes" id="UP000199477"/>
    </source>
</evidence>
<keyword evidence="4" id="KW-1185">Reference proteome</keyword>
<evidence type="ECO:0000313" key="3">
    <source>
        <dbReference type="EMBL" id="SFE85929.1"/>
    </source>
</evidence>
<dbReference type="GO" id="GO:0016020">
    <property type="term" value="C:membrane"/>
    <property type="evidence" value="ECO:0007669"/>
    <property type="project" value="TreeGrafter"/>
</dbReference>
<dbReference type="SUPFAM" id="SSF53474">
    <property type="entry name" value="alpha/beta-Hydrolases"/>
    <property type="match status" value="1"/>
</dbReference>
<dbReference type="GO" id="GO:0016787">
    <property type="term" value="F:hydrolase activity"/>
    <property type="evidence" value="ECO:0007669"/>
    <property type="project" value="UniProtKB-KW"/>
</dbReference>
<proteinExistence type="predicted"/>
<dbReference type="Pfam" id="PF00561">
    <property type="entry name" value="Abhydrolase_1"/>
    <property type="match status" value="1"/>
</dbReference>
<dbReference type="STRING" id="500610.SAMN02799615_01877"/>
<reference evidence="4" key="1">
    <citation type="submission" date="2016-10" db="EMBL/GenBank/DDBJ databases">
        <authorList>
            <person name="Varghese N."/>
            <person name="Submissions S."/>
        </authorList>
    </citation>
    <scope>NUCLEOTIDE SEQUENCE [LARGE SCALE GENOMIC DNA]</scope>
    <source>
        <strain evidence="4">UNC178MFTsu3.1</strain>
    </source>
</reference>
<dbReference type="PANTHER" id="PTHR43798:SF31">
    <property type="entry name" value="AB HYDROLASE SUPERFAMILY PROTEIN YCLE"/>
    <property type="match status" value="1"/>
</dbReference>
<dbReference type="Gene3D" id="3.40.50.1820">
    <property type="entry name" value="alpha/beta hydrolase"/>
    <property type="match status" value="1"/>
</dbReference>
<dbReference type="AlphaFoldDB" id="A0A1I2DZT6"/>
<dbReference type="InterPro" id="IPR050266">
    <property type="entry name" value="AB_hydrolase_sf"/>
</dbReference>
<gene>
    <name evidence="3" type="ORF">SAMN02799615_01877</name>
</gene>
<name>A0A1I2DZT6_9GAMM</name>
<dbReference type="PANTHER" id="PTHR43798">
    <property type="entry name" value="MONOACYLGLYCEROL LIPASE"/>
    <property type="match status" value="1"/>
</dbReference>
<sequence length="282" mass="30733">MSMTFSHRKSGAPQVRWIEAGGVHFHAELAGRGDAVAMLHGFLVDSGQWDEEFGALADDHRVLRYDLRGFGRSSMPDAPFSHHDDLANVLDASGIQRTALIGCSGGAGTAFDFALAQPERVSALALIGAGYWGYYATRTPEALAFWAAVQSGDPAALLETSLRAFLDGPRRASEQTRGDARRRIAAMSEWNFGCADGYWKHASLQRNPQVPAPERLAELRMPVLLIVGEEDQPEVIELSECLAAGLPDARLVRVPDAGHHVNIERPDLVLPLLRDFLAEVRA</sequence>
<organism evidence="3 4">
    <name type="scientific">Dyella marensis</name>
    <dbReference type="NCBI Taxonomy" id="500610"/>
    <lineage>
        <taxon>Bacteria</taxon>
        <taxon>Pseudomonadati</taxon>
        <taxon>Pseudomonadota</taxon>
        <taxon>Gammaproteobacteria</taxon>
        <taxon>Lysobacterales</taxon>
        <taxon>Rhodanobacteraceae</taxon>
        <taxon>Dyella</taxon>
    </lineage>
</organism>
<accession>A0A1I2DZT6</accession>